<dbReference type="EMBL" id="CP029078">
    <property type="protein sequence ID" value="QCN84241.1"/>
    <property type="molecule type" value="Genomic_DNA"/>
</dbReference>
<dbReference type="InterPro" id="IPR023214">
    <property type="entry name" value="HAD_sf"/>
</dbReference>
<dbReference type="GO" id="GO:0008967">
    <property type="term" value="F:phosphoglycolate phosphatase activity"/>
    <property type="evidence" value="ECO:0007669"/>
    <property type="project" value="TreeGrafter"/>
</dbReference>
<dbReference type="AlphaFoldDB" id="A0A3S9ZMC9"/>
<dbReference type="KEGG" id="sgd:ELQ87_35265"/>
<keyword evidence="4" id="KW-1185">Reference proteome</keyword>
<dbReference type="PANTHER" id="PTHR43434:SF16">
    <property type="entry name" value="BLL8046 PROTEIN"/>
    <property type="match status" value="1"/>
</dbReference>
<dbReference type="SUPFAM" id="SSF56784">
    <property type="entry name" value="HAD-like"/>
    <property type="match status" value="1"/>
</dbReference>
<organism evidence="1 3">
    <name type="scientific">Streptomyces griseoviridis</name>
    <dbReference type="NCBI Taxonomy" id="45398"/>
    <lineage>
        <taxon>Bacteria</taxon>
        <taxon>Bacillati</taxon>
        <taxon>Actinomycetota</taxon>
        <taxon>Actinomycetes</taxon>
        <taxon>Kitasatosporales</taxon>
        <taxon>Streptomycetaceae</taxon>
        <taxon>Streptomyces</taxon>
    </lineage>
</organism>
<dbReference type="Gene3D" id="1.10.150.240">
    <property type="entry name" value="Putative phosphatase, domain 2"/>
    <property type="match status" value="1"/>
</dbReference>
<evidence type="ECO:0000313" key="3">
    <source>
        <dbReference type="Proteomes" id="UP000271291"/>
    </source>
</evidence>
<gene>
    <name evidence="2" type="ORF">DDJ31_03985</name>
    <name evidence="1" type="ORF">ELQ87_35265</name>
</gene>
<dbReference type="RefSeq" id="WP_127181684.1">
    <property type="nucleotide sequence ID" value="NZ_CP029078.1"/>
</dbReference>
<evidence type="ECO:0000313" key="1">
    <source>
        <dbReference type="EMBL" id="AZS88914.1"/>
    </source>
</evidence>
<evidence type="ECO:0000313" key="4">
    <source>
        <dbReference type="Proteomes" id="UP000501753"/>
    </source>
</evidence>
<dbReference type="GO" id="GO:0006281">
    <property type="term" value="P:DNA repair"/>
    <property type="evidence" value="ECO:0007669"/>
    <property type="project" value="TreeGrafter"/>
</dbReference>
<dbReference type="PANTHER" id="PTHR43434">
    <property type="entry name" value="PHOSPHOGLYCOLATE PHOSPHATASE"/>
    <property type="match status" value="1"/>
</dbReference>
<dbReference type="InterPro" id="IPR050155">
    <property type="entry name" value="HAD-like_hydrolase_sf"/>
</dbReference>
<dbReference type="Proteomes" id="UP000271291">
    <property type="component" value="Chromosome"/>
</dbReference>
<dbReference type="Pfam" id="PF00702">
    <property type="entry name" value="Hydrolase"/>
    <property type="match status" value="1"/>
</dbReference>
<proteinExistence type="predicted"/>
<dbReference type="InterPro" id="IPR023198">
    <property type="entry name" value="PGP-like_dom2"/>
</dbReference>
<dbReference type="SFLD" id="SFLDS00003">
    <property type="entry name" value="Haloacid_Dehalogenase"/>
    <property type="match status" value="1"/>
</dbReference>
<dbReference type="InterPro" id="IPR036412">
    <property type="entry name" value="HAD-like_sf"/>
</dbReference>
<accession>A0A3S9ZMC9</accession>
<dbReference type="EMBL" id="CP034687">
    <property type="protein sequence ID" value="AZS88914.1"/>
    <property type="molecule type" value="Genomic_DNA"/>
</dbReference>
<protein>
    <submittedName>
        <fullName evidence="1">HAD family hydrolase</fullName>
    </submittedName>
</protein>
<dbReference type="SFLD" id="SFLDG01129">
    <property type="entry name" value="C1.5:_HAD__Beta-PGM__Phosphata"/>
    <property type="match status" value="1"/>
</dbReference>
<keyword evidence="1" id="KW-0378">Hydrolase</keyword>
<name>A0A3S9ZMC9_STRGD</name>
<dbReference type="SFLD" id="SFLDG01135">
    <property type="entry name" value="C1.5.6:_HAD__Beta-PGM__Phospha"/>
    <property type="match status" value="1"/>
</dbReference>
<dbReference type="Gene3D" id="3.40.50.1000">
    <property type="entry name" value="HAD superfamily/HAD-like"/>
    <property type="match status" value="1"/>
</dbReference>
<evidence type="ECO:0000313" key="2">
    <source>
        <dbReference type="EMBL" id="QCN84241.1"/>
    </source>
</evidence>
<dbReference type="OrthoDB" id="9793014at2"/>
<dbReference type="Proteomes" id="UP000501753">
    <property type="component" value="Chromosome"/>
</dbReference>
<reference evidence="1 3" key="2">
    <citation type="submission" date="2018-12" db="EMBL/GenBank/DDBJ databases">
        <title>Streptomyces griseoviridis F1-27 complete genome.</title>
        <authorList>
            <person name="Mariita R.M."/>
            <person name="Sello J.K."/>
        </authorList>
    </citation>
    <scope>NUCLEOTIDE SEQUENCE [LARGE SCALE GENOMIC DNA]</scope>
    <source>
        <strain evidence="1 3">F1-27</strain>
    </source>
</reference>
<reference evidence="2 4" key="1">
    <citation type="submission" date="2018-04" db="EMBL/GenBank/DDBJ databases">
        <title>Complete genome sequences of Streptomyces griseoviridis K61 and characterization of antagonistic properties of biological control agents.</title>
        <authorList>
            <person name="Mariita R.M."/>
            <person name="Sello J.K."/>
        </authorList>
    </citation>
    <scope>NUCLEOTIDE SEQUENCE [LARGE SCALE GENOMIC DNA]</scope>
    <source>
        <strain evidence="2 4">K61</strain>
    </source>
</reference>
<sequence length="234" mass="24359">MAATTRGSGGSGGGAEAPRAAVFDVDGTLVDTNHLHVVTWWEAFRQAGHQVATHDIHRAVGLGSGDLVARLLGEERAGAEAEEIGDAHTVLYAQYFERLSAFREASRLLRTLAGDGWRIVLATSAEGPELSALRAAIDADDVIEATASAGDVERGKPAPEPVERALELVGASARRSVFVGDTVWDMRAGSGAGVRCVALLCGGIPRQDLEKAGADAVYDDPAHLLASLAESPLA</sequence>
<dbReference type="GO" id="GO:0005829">
    <property type="term" value="C:cytosol"/>
    <property type="evidence" value="ECO:0007669"/>
    <property type="project" value="TreeGrafter"/>
</dbReference>